<gene>
    <name evidence="2" type="ORF">HKO22_01240</name>
</gene>
<protein>
    <submittedName>
        <fullName evidence="2">Transposase</fullName>
    </submittedName>
</protein>
<sequence>MSINNYIKDLLNIKDKNIVIDTENIIVKKVKYIDTKFIYGKLTYTPEVCPCCGHVNESFNIIKYGTKICKIKLPDVSNIPTILFLKKQRFLCKECGSTFSAKTNIVNEYSNISNDVKRKIAV</sequence>
<feature type="non-terminal residue" evidence="2">
    <location>
        <position position="122"/>
    </location>
</feature>
<comment type="caution">
    <text evidence="2">The sequence shown here is derived from an EMBL/GenBank/DDBJ whole genome shotgun (WGS) entry which is preliminary data.</text>
</comment>
<dbReference type="InterPro" id="IPR029261">
    <property type="entry name" value="Transposase_Znf"/>
</dbReference>
<dbReference type="PANTHER" id="PTHR33498">
    <property type="entry name" value="TRANSPOSASE FOR INSERTION SEQUENCE ELEMENT IS1557"/>
    <property type="match status" value="1"/>
</dbReference>
<evidence type="ECO:0000313" key="3">
    <source>
        <dbReference type="Proteomes" id="UP000568273"/>
    </source>
</evidence>
<dbReference type="Pfam" id="PF14690">
    <property type="entry name" value="Zn_ribbon_ISL3"/>
    <property type="match status" value="1"/>
</dbReference>
<accession>A0A848R973</accession>
<reference evidence="2" key="1">
    <citation type="submission" date="2020-04" db="EMBL/GenBank/DDBJ databases">
        <title>Peptoniphilus sp. nov. isolated from swine feces.</title>
        <authorList>
            <person name="Ryu S.W."/>
        </authorList>
    </citation>
    <scope>NUCLEOTIDE SEQUENCE [LARGE SCALE GENOMIC DNA]</scope>
    <source>
        <strain evidence="2">AGMB00490</strain>
    </source>
</reference>
<evidence type="ECO:0000259" key="1">
    <source>
        <dbReference type="Pfam" id="PF14690"/>
    </source>
</evidence>
<proteinExistence type="predicted"/>
<dbReference type="AlphaFoldDB" id="A0A848R973"/>
<dbReference type="EMBL" id="JABDSR010000001">
    <property type="protein sequence ID" value="NMW84368.1"/>
    <property type="molecule type" value="Genomic_DNA"/>
</dbReference>
<dbReference type="RefSeq" id="WP_169967955.1">
    <property type="nucleotide sequence ID" value="NZ_JABDSR010000001.1"/>
</dbReference>
<dbReference type="PANTHER" id="PTHR33498:SF1">
    <property type="entry name" value="TRANSPOSASE FOR INSERTION SEQUENCE ELEMENT IS1557"/>
    <property type="match status" value="1"/>
</dbReference>
<feature type="domain" description="Transposase IS204/IS1001/IS1096/IS1165 zinc-finger" evidence="1">
    <location>
        <begin position="46"/>
        <end position="95"/>
    </location>
</feature>
<evidence type="ECO:0000313" key="2">
    <source>
        <dbReference type="EMBL" id="NMW84368.1"/>
    </source>
</evidence>
<dbReference type="Proteomes" id="UP000568273">
    <property type="component" value="Unassembled WGS sequence"/>
</dbReference>
<name>A0A848R973_9FIRM</name>
<organism evidence="2 3">
    <name type="scientific">Peptoniphilus faecalis</name>
    <dbReference type="NCBI Taxonomy" id="2731255"/>
    <lineage>
        <taxon>Bacteria</taxon>
        <taxon>Bacillati</taxon>
        <taxon>Bacillota</taxon>
        <taxon>Tissierellia</taxon>
        <taxon>Tissierellales</taxon>
        <taxon>Peptoniphilaceae</taxon>
        <taxon>Peptoniphilus</taxon>
    </lineage>
</organism>
<keyword evidence="3" id="KW-1185">Reference proteome</keyword>
<dbReference type="InterPro" id="IPR047951">
    <property type="entry name" value="Transpos_ISL3"/>
</dbReference>